<sequence>MFWRRRDDKIVSLLLDGWFRESSPLSKKKSIMVGSPGIGKSTLLCVMAFHLVFKHKKNVLVYRRLSKYDYENCLFYLGYEDSKVVQLVVQRCKDQNAINIYEELIRQQGISNYQDIPAGVQTVRMLAPSQQVDLKSGERTDAYCCLFPCWSRTDPFSVGKLFYKFHRKDMIERFYYSGGSVCEFTLSTCTDIIEAIDNAISSVNDVSNLLNNKSSISTGGSQVDRLRHTFVINRRGISPLYSKEW</sequence>
<keyword evidence="2" id="KW-1185">Reference proteome</keyword>
<dbReference type="AlphaFoldDB" id="A0A3M6VKS4"/>
<evidence type="ECO:0000313" key="1">
    <source>
        <dbReference type="EMBL" id="RMX66671.1"/>
    </source>
</evidence>
<comment type="caution">
    <text evidence="1">The sequence shown here is derived from an EMBL/GenBank/DDBJ whole genome shotgun (WGS) entry which is preliminary data.</text>
</comment>
<accession>A0A3M6VKS4</accession>
<name>A0A3M6VKS4_9STRA</name>
<protein>
    <recommendedName>
        <fullName evidence="3">Crinkler (CRN) family protein</fullName>
    </recommendedName>
</protein>
<dbReference type="Proteomes" id="UP000282087">
    <property type="component" value="Unassembled WGS sequence"/>
</dbReference>
<gene>
    <name evidence="1" type="ORF">DD238_006601</name>
</gene>
<evidence type="ECO:0008006" key="3">
    <source>
        <dbReference type="Google" id="ProtNLM"/>
    </source>
</evidence>
<reference evidence="1 2" key="1">
    <citation type="submission" date="2018-06" db="EMBL/GenBank/DDBJ databases">
        <title>Comparative genomics of downy mildews reveals potential adaptations to biotrophy.</title>
        <authorList>
            <person name="Fletcher K."/>
            <person name="Klosterman S.J."/>
            <person name="Derevnina L."/>
            <person name="Martin F."/>
            <person name="Koike S."/>
            <person name="Reyes Chin-Wo S."/>
            <person name="Mou B."/>
            <person name="Michelmore R."/>
        </authorList>
    </citation>
    <scope>NUCLEOTIDE SEQUENCE [LARGE SCALE GENOMIC DNA]</scope>
    <source>
        <strain evidence="1 2">R14</strain>
    </source>
</reference>
<evidence type="ECO:0000313" key="2">
    <source>
        <dbReference type="Proteomes" id="UP000282087"/>
    </source>
</evidence>
<dbReference type="EMBL" id="QLLG01000193">
    <property type="protein sequence ID" value="RMX66671.1"/>
    <property type="molecule type" value="Genomic_DNA"/>
</dbReference>
<dbReference type="VEuPathDB" id="FungiDB:DD237_008141"/>
<organism evidence="1 2">
    <name type="scientific">Peronospora effusa</name>
    <dbReference type="NCBI Taxonomy" id="542832"/>
    <lineage>
        <taxon>Eukaryota</taxon>
        <taxon>Sar</taxon>
        <taxon>Stramenopiles</taxon>
        <taxon>Oomycota</taxon>
        <taxon>Peronosporomycetes</taxon>
        <taxon>Peronosporales</taxon>
        <taxon>Peronosporaceae</taxon>
        <taxon>Peronospora</taxon>
    </lineage>
</organism>
<proteinExistence type="predicted"/>